<dbReference type="GO" id="GO:0140825">
    <property type="term" value="F:lactoperoxidase activity"/>
    <property type="evidence" value="ECO:0007669"/>
    <property type="project" value="UniProtKB-EC"/>
</dbReference>
<evidence type="ECO:0000256" key="2">
    <source>
        <dbReference type="ARBA" id="ARBA00002322"/>
    </source>
</evidence>
<protein>
    <recommendedName>
        <fullName evidence="4 16">Peroxidase</fullName>
        <ecNumber evidence="4 16">1.11.1.7</ecNumber>
    </recommendedName>
</protein>
<dbReference type="PRINTS" id="PR00458">
    <property type="entry name" value="PEROXIDASE"/>
</dbReference>
<feature type="binding site" evidence="13">
    <location>
        <position position="120"/>
    </location>
    <ligand>
        <name>Ca(2+)</name>
        <dbReference type="ChEBI" id="CHEBI:29108"/>
        <label>1</label>
    </ligand>
</feature>
<comment type="cofactor">
    <cofactor evidence="13 16">
        <name>Ca(2+)</name>
        <dbReference type="ChEBI" id="CHEBI:29108"/>
    </cofactor>
    <text evidence="13 16">Binds 2 calcium ions per subunit.</text>
</comment>
<dbReference type="EC" id="1.11.1.7" evidence="4 16"/>
<evidence type="ECO:0000256" key="8">
    <source>
        <dbReference type="ARBA" id="ARBA00023002"/>
    </source>
</evidence>
<reference evidence="18 19" key="1">
    <citation type="journal article" date="2018" name="Sci. Data">
        <title>The draft genome sequence of cork oak.</title>
        <authorList>
            <person name="Ramos A.M."/>
            <person name="Usie A."/>
            <person name="Barbosa P."/>
            <person name="Barros P.M."/>
            <person name="Capote T."/>
            <person name="Chaves I."/>
            <person name="Simoes F."/>
            <person name="Abreu I."/>
            <person name="Carrasquinho I."/>
            <person name="Faro C."/>
            <person name="Guimaraes J.B."/>
            <person name="Mendonca D."/>
            <person name="Nobrega F."/>
            <person name="Rodrigues L."/>
            <person name="Saibo N.J.M."/>
            <person name="Varela M.C."/>
            <person name="Egas C."/>
            <person name="Matos J."/>
            <person name="Miguel C.M."/>
            <person name="Oliveira M.M."/>
            <person name="Ricardo C.P."/>
            <person name="Goncalves S."/>
        </authorList>
    </citation>
    <scope>NUCLEOTIDE SEQUENCE [LARGE SCALE GENOMIC DNA]</scope>
    <source>
        <strain evidence="19">cv. HL8</strain>
    </source>
</reference>
<comment type="similarity">
    <text evidence="3">Belongs to the peroxidase family. Ascorbate peroxidase subfamily.</text>
</comment>
<dbReference type="EMBL" id="PKMF04000057">
    <property type="protein sequence ID" value="KAK7854270.1"/>
    <property type="molecule type" value="Genomic_DNA"/>
</dbReference>
<keyword evidence="13 16" id="KW-0106">Calcium</keyword>
<evidence type="ECO:0000259" key="17">
    <source>
        <dbReference type="PROSITE" id="PS50873"/>
    </source>
</evidence>
<dbReference type="Gene3D" id="1.10.520.10">
    <property type="match status" value="2"/>
</dbReference>
<keyword evidence="7 13" id="KW-0479">Metal-binding</keyword>
<feature type="signal peptide" evidence="16">
    <location>
        <begin position="1"/>
        <end position="18"/>
    </location>
</feature>
<evidence type="ECO:0000256" key="12">
    <source>
        <dbReference type="PIRSR" id="PIRSR600823-2"/>
    </source>
</evidence>
<feature type="binding site" evidence="13">
    <location>
        <position position="77"/>
    </location>
    <ligand>
        <name>Ca(2+)</name>
        <dbReference type="ChEBI" id="CHEBI:29108"/>
        <label>1</label>
    </ligand>
</feature>
<dbReference type="FunFam" id="1.10.420.10:FF:000001">
    <property type="entry name" value="Peroxidase"/>
    <property type="match status" value="1"/>
</dbReference>
<dbReference type="SUPFAM" id="SSF48113">
    <property type="entry name" value="Heme-dependent peroxidases"/>
    <property type="match status" value="2"/>
</dbReference>
<dbReference type="GO" id="GO:0046872">
    <property type="term" value="F:metal ion binding"/>
    <property type="evidence" value="ECO:0007669"/>
    <property type="project" value="UniProtKB-UniRule"/>
</dbReference>
<feature type="binding site" evidence="13">
    <location>
        <position position="286"/>
    </location>
    <ligand>
        <name>Ca(2+)</name>
        <dbReference type="ChEBI" id="CHEBI:29108"/>
        <label>2</label>
    </ligand>
</feature>
<name>A0AAW0LRP8_QUESU</name>
<evidence type="ECO:0000256" key="6">
    <source>
        <dbReference type="ARBA" id="ARBA00022617"/>
    </source>
</evidence>
<feature type="binding site" evidence="13">
    <location>
        <position position="281"/>
    </location>
    <ligand>
        <name>Ca(2+)</name>
        <dbReference type="ChEBI" id="CHEBI:29108"/>
        <label>2</label>
    </ligand>
</feature>
<feature type="binding site" evidence="13">
    <location>
        <position position="75"/>
    </location>
    <ligand>
        <name>Ca(2+)</name>
        <dbReference type="ChEBI" id="CHEBI:29108"/>
        <label>1</label>
    </ligand>
</feature>
<dbReference type="CDD" id="cd00693">
    <property type="entry name" value="secretory_peroxidase"/>
    <property type="match status" value="1"/>
</dbReference>
<evidence type="ECO:0000256" key="1">
    <source>
        <dbReference type="ARBA" id="ARBA00000189"/>
    </source>
</evidence>
<comment type="catalytic activity">
    <reaction evidence="1 16">
        <text>2 a phenolic donor + H2O2 = 2 a phenolic radical donor + 2 H2O</text>
        <dbReference type="Rhea" id="RHEA:56136"/>
        <dbReference type="ChEBI" id="CHEBI:15377"/>
        <dbReference type="ChEBI" id="CHEBI:16240"/>
        <dbReference type="ChEBI" id="CHEBI:139520"/>
        <dbReference type="ChEBI" id="CHEBI:139521"/>
        <dbReference type="EC" id="1.11.1.7"/>
    </reaction>
</comment>
<dbReference type="InterPro" id="IPR002016">
    <property type="entry name" value="Haem_peroxidase"/>
</dbReference>
<dbReference type="Proteomes" id="UP000237347">
    <property type="component" value="Unassembled WGS sequence"/>
</dbReference>
<evidence type="ECO:0000313" key="18">
    <source>
        <dbReference type="EMBL" id="KAK7854270.1"/>
    </source>
</evidence>
<evidence type="ECO:0000256" key="4">
    <source>
        <dbReference type="ARBA" id="ARBA00012313"/>
    </source>
</evidence>
<feature type="disulfide bond" evidence="15">
    <location>
        <begin position="36"/>
        <end position="147"/>
    </location>
</feature>
<comment type="subcellular location">
    <subcellularLocation>
        <location evidence="16">Secreted</location>
    </subcellularLocation>
</comment>
<evidence type="ECO:0000256" key="15">
    <source>
        <dbReference type="PIRSR" id="PIRSR600823-5"/>
    </source>
</evidence>
<dbReference type="Pfam" id="PF00141">
    <property type="entry name" value="peroxidase"/>
    <property type="match status" value="1"/>
</dbReference>
<keyword evidence="8 16" id="KW-0560">Oxidoreductase</keyword>
<evidence type="ECO:0000256" key="13">
    <source>
        <dbReference type="PIRSR" id="PIRSR600823-3"/>
    </source>
</evidence>
<feature type="active site" description="Proton acceptor" evidence="11">
    <location>
        <position position="67"/>
    </location>
</feature>
<feature type="binding site" evidence="13">
    <location>
        <position position="73"/>
    </location>
    <ligand>
        <name>Ca(2+)</name>
        <dbReference type="ChEBI" id="CHEBI:29108"/>
        <label>1</label>
    </ligand>
</feature>
<comment type="caution">
    <text evidence="18">The sequence shown here is derived from an EMBL/GenBank/DDBJ whole genome shotgun (WGS) entry which is preliminary data.</text>
</comment>
<feature type="disulfide bond" evidence="15">
    <location>
        <begin position="69"/>
        <end position="74"/>
    </location>
</feature>
<dbReference type="PROSITE" id="PS50873">
    <property type="entry name" value="PEROXIDASE_4"/>
    <property type="match status" value="1"/>
</dbReference>
<dbReference type="PANTHER" id="PTHR31388:SF152">
    <property type="entry name" value="PEROXIDASE 20"/>
    <property type="match status" value="1"/>
</dbReference>
<proteinExistence type="inferred from homology"/>
<dbReference type="InterPro" id="IPR019793">
    <property type="entry name" value="Peroxidases_heam-ligand_BS"/>
</dbReference>
<evidence type="ECO:0000256" key="3">
    <source>
        <dbReference type="ARBA" id="ARBA00006873"/>
    </source>
</evidence>
<keyword evidence="5 16" id="KW-0575">Peroxidase</keyword>
<feature type="binding site" evidence="13">
    <location>
        <position position="226"/>
    </location>
    <ligand>
        <name>Ca(2+)</name>
        <dbReference type="ChEBI" id="CHEBI:29108"/>
        <label>2</label>
    </ligand>
</feature>
<dbReference type="InterPro" id="IPR019794">
    <property type="entry name" value="Peroxidases_AS"/>
</dbReference>
<dbReference type="GO" id="GO:0020037">
    <property type="term" value="F:heme binding"/>
    <property type="evidence" value="ECO:0007669"/>
    <property type="project" value="UniProtKB-UniRule"/>
</dbReference>
<feature type="binding site" evidence="12">
    <location>
        <position position="195"/>
    </location>
    <ligand>
        <name>substrate</name>
    </ligand>
</feature>
<evidence type="ECO:0000256" key="9">
    <source>
        <dbReference type="ARBA" id="ARBA00023004"/>
    </source>
</evidence>
<comment type="cofactor">
    <cofactor evidence="13 16">
        <name>heme b</name>
        <dbReference type="ChEBI" id="CHEBI:60344"/>
    </cofactor>
    <text evidence="13 16">Binds 1 heme b (iron(II)-protoporphyrin IX) group per subunit.</text>
</comment>
<feature type="binding site" description="axial binding residue" evidence="13">
    <location>
        <position position="225"/>
    </location>
    <ligand>
        <name>heme b</name>
        <dbReference type="ChEBI" id="CHEBI:60344"/>
    </ligand>
    <ligandPart>
        <name>Fe</name>
        <dbReference type="ChEBI" id="CHEBI:18248"/>
    </ligandPart>
</feature>
<feature type="binding site" evidence="13">
    <location>
        <position position="71"/>
    </location>
    <ligand>
        <name>Ca(2+)</name>
        <dbReference type="ChEBI" id="CHEBI:29108"/>
        <label>1</label>
    </ligand>
</feature>
<dbReference type="GO" id="GO:0005576">
    <property type="term" value="C:extracellular region"/>
    <property type="evidence" value="ECO:0007669"/>
    <property type="project" value="UniProtKB-SubCell"/>
</dbReference>
<dbReference type="PROSITE" id="PS00435">
    <property type="entry name" value="PEROXIDASE_1"/>
    <property type="match status" value="1"/>
</dbReference>
<feature type="binding site" evidence="13">
    <location>
        <position position="68"/>
    </location>
    <ligand>
        <name>Ca(2+)</name>
        <dbReference type="ChEBI" id="CHEBI:29108"/>
        <label>1</label>
    </ligand>
</feature>
<dbReference type="Gene3D" id="1.10.420.10">
    <property type="entry name" value="Peroxidase, domain 2"/>
    <property type="match status" value="1"/>
</dbReference>
<dbReference type="GO" id="GO:0042744">
    <property type="term" value="P:hydrogen peroxide catabolic process"/>
    <property type="evidence" value="ECO:0007669"/>
    <property type="project" value="UniProtKB-KW"/>
</dbReference>
<gene>
    <name evidence="18" type="primary">PER20</name>
    <name evidence="18" type="ORF">CFP56_032897</name>
</gene>
<feature type="chain" id="PRO_5043102986" description="Peroxidase" evidence="16">
    <location>
        <begin position="19"/>
        <end position="362"/>
    </location>
</feature>
<dbReference type="PROSITE" id="PS00436">
    <property type="entry name" value="PEROXIDASE_2"/>
    <property type="match status" value="1"/>
</dbReference>
<evidence type="ECO:0000256" key="5">
    <source>
        <dbReference type="ARBA" id="ARBA00022559"/>
    </source>
</evidence>
<dbReference type="PRINTS" id="PR00461">
    <property type="entry name" value="PLPEROXIDASE"/>
</dbReference>
<evidence type="ECO:0000256" key="10">
    <source>
        <dbReference type="ARBA" id="ARBA00023157"/>
    </source>
</evidence>
<feature type="disulfide bond" evidence="15">
    <location>
        <begin position="153"/>
        <end position="357"/>
    </location>
</feature>
<dbReference type="InterPro" id="IPR033905">
    <property type="entry name" value="Secretory_peroxidase"/>
</dbReference>
<keyword evidence="16" id="KW-0964">Secreted</keyword>
<keyword evidence="16" id="KW-0732">Signal</keyword>
<dbReference type="AlphaFoldDB" id="A0AAW0LRP8"/>
<keyword evidence="6 16" id="KW-0349">Heme</keyword>
<accession>A0AAW0LRP8</accession>
<evidence type="ECO:0000313" key="19">
    <source>
        <dbReference type="Proteomes" id="UP000237347"/>
    </source>
</evidence>
<comment type="function">
    <text evidence="2">Removal of H(2)O(2), oxidation of toxic reductants, biosynthesis and degradation of lignin, suberization, auxin catabolism, response to environmental stresses such as wounding, pathogen attack and oxidative stress. These functions might be dependent on each isozyme/isoform in each plant tissue.</text>
</comment>
<sequence>MGLMRLFTFALILVLCDTETLSGDGTLVLDYYKETCPLVEEIVRLNVEIAVVKEPRMAASLLRLHFHDCFVLGCDASVLLDTNGDMISEKQAVPNLNSLRGFEGCDASVLLDTNGDMISEKQAVPNLNSLRGFEVIDGIKYILEEACPYTVSCADIIAIAARDAVVSRGGPGWDVLLGRRDSLKASLSGANHFIPAPNSSLETLISSFKQQGLDVGDLVALSGSHTVGMARCISFRQRVYDVSAEEHYDPYKRYTTFRRILRSICPKSGRDNELAPLDFTTPSRFDNHYYTNLLQGNGLLGSDNVLVTEDHEGVIIEQVWAYASNQKHFFEAFAKSMVKMGNINVLTGNEGEIRRKCRFVNS</sequence>
<evidence type="ECO:0000256" key="16">
    <source>
        <dbReference type="RuleBase" id="RU362060"/>
    </source>
</evidence>
<keyword evidence="16" id="KW-0376">Hydrogen peroxide</keyword>
<keyword evidence="9 13" id="KW-0408">Iron</keyword>
<evidence type="ECO:0000256" key="11">
    <source>
        <dbReference type="PIRSR" id="PIRSR600823-1"/>
    </source>
</evidence>
<keyword evidence="10 15" id="KW-1015">Disulfide bond</keyword>
<dbReference type="InterPro" id="IPR000823">
    <property type="entry name" value="Peroxidase_pln"/>
</dbReference>
<feature type="disulfide bond" evidence="15">
    <location>
        <begin position="232"/>
        <end position="265"/>
    </location>
</feature>
<feature type="site" description="Transition state stabilizer" evidence="14">
    <location>
        <position position="63"/>
    </location>
</feature>
<feature type="domain" description="Plant heme peroxidase family profile" evidence="17">
    <location>
        <begin position="26"/>
        <end position="361"/>
    </location>
</feature>
<dbReference type="InterPro" id="IPR010255">
    <property type="entry name" value="Haem_peroxidase_sf"/>
</dbReference>
<dbReference type="PANTHER" id="PTHR31388">
    <property type="entry name" value="PEROXIDASE 72-RELATED"/>
    <property type="match status" value="1"/>
</dbReference>
<evidence type="ECO:0000256" key="7">
    <source>
        <dbReference type="ARBA" id="ARBA00022723"/>
    </source>
</evidence>
<dbReference type="GO" id="GO:0006979">
    <property type="term" value="P:response to oxidative stress"/>
    <property type="evidence" value="ECO:0007669"/>
    <property type="project" value="UniProtKB-UniRule"/>
</dbReference>
<keyword evidence="19" id="KW-1185">Reference proteome</keyword>
<feature type="binding site" evidence="13">
    <location>
        <position position="278"/>
    </location>
    <ligand>
        <name>Ca(2+)</name>
        <dbReference type="ChEBI" id="CHEBI:29108"/>
        <label>2</label>
    </ligand>
</feature>
<evidence type="ECO:0000256" key="14">
    <source>
        <dbReference type="PIRSR" id="PIRSR600823-4"/>
    </source>
</evidence>
<organism evidence="18 19">
    <name type="scientific">Quercus suber</name>
    <name type="common">Cork oak</name>
    <dbReference type="NCBI Taxonomy" id="58331"/>
    <lineage>
        <taxon>Eukaryota</taxon>
        <taxon>Viridiplantae</taxon>
        <taxon>Streptophyta</taxon>
        <taxon>Embryophyta</taxon>
        <taxon>Tracheophyta</taxon>
        <taxon>Spermatophyta</taxon>
        <taxon>Magnoliopsida</taxon>
        <taxon>eudicotyledons</taxon>
        <taxon>Gunneridae</taxon>
        <taxon>Pentapetalae</taxon>
        <taxon>rosids</taxon>
        <taxon>fabids</taxon>
        <taxon>Fagales</taxon>
        <taxon>Fagaceae</taxon>
        <taxon>Quercus</taxon>
    </lineage>
</organism>
<comment type="similarity">
    <text evidence="16">Belongs to the peroxidase family. Classical plant (class III) peroxidase subfamily.</text>
</comment>